<evidence type="ECO:0000259" key="2">
    <source>
        <dbReference type="Pfam" id="PF09994"/>
    </source>
</evidence>
<dbReference type="OrthoDB" id="3162439at2759"/>
<dbReference type="Proteomes" id="UP000076738">
    <property type="component" value="Unassembled WGS sequence"/>
</dbReference>
<dbReference type="SUPFAM" id="SSF53474">
    <property type="entry name" value="alpha/beta-Hydrolases"/>
    <property type="match status" value="1"/>
</dbReference>
<feature type="region of interest" description="Disordered" evidence="1">
    <location>
        <begin position="423"/>
        <end position="447"/>
    </location>
</feature>
<dbReference type="Pfam" id="PF09994">
    <property type="entry name" value="T6SS_Tle1-like_cat"/>
    <property type="match status" value="1"/>
</dbReference>
<name>A0A167KF36_CALVF</name>
<protein>
    <recommendedName>
        <fullName evidence="2">T6SS Phospholipase effector Tle1-like catalytic domain-containing protein</fullName>
    </recommendedName>
</protein>
<reference evidence="3 4" key="1">
    <citation type="journal article" date="2016" name="Mol. Biol. Evol.">
        <title>Comparative Genomics of Early-Diverging Mushroom-Forming Fungi Provides Insights into the Origins of Lignocellulose Decay Capabilities.</title>
        <authorList>
            <person name="Nagy L.G."/>
            <person name="Riley R."/>
            <person name="Tritt A."/>
            <person name="Adam C."/>
            <person name="Daum C."/>
            <person name="Floudas D."/>
            <person name="Sun H."/>
            <person name="Yadav J.S."/>
            <person name="Pangilinan J."/>
            <person name="Larsson K.H."/>
            <person name="Matsuura K."/>
            <person name="Barry K."/>
            <person name="Labutti K."/>
            <person name="Kuo R."/>
            <person name="Ohm R.A."/>
            <person name="Bhattacharya S.S."/>
            <person name="Shirouzu T."/>
            <person name="Yoshinaga Y."/>
            <person name="Martin F.M."/>
            <person name="Grigoriev I.V."/>
            <person name="Hibbett D.S."/>
        </authorList>
    </citation>
    <scope>NUCLEOTIDE SEQUENCE [LARGE SCALE GENOMIC DNA]</scope>
    <source>
        <strain evidence="3 4">TUFC12733</strain>
    </source>
</reference>
<keyword evidence="4" id="KW-1185">Reference proteome</keyword>
<dbReference type="PANTHER" id="PTHR33840:SF2">
    <property type="entry name" value="TLE1 PHOSPHOLIPASE DOMAIN-CONTAINING PROTEIN"/>
    <property type="match status" value="1"/>
</dbReference>
<organism evidence="3 4">
    <name type="scientific">Calocera viscosa (strain TUFC12733)</name>
    <dbReference type="NCBI Taxonomy" id="1330018"/>
    <lineage>
        <taxon>Eukaryota</taxon>
        <taxon>Fungi</taxon>
        <taxon>Dikarya</taxon>
        <taxon>Basidiomycota</taxon>
        <taxon>Agaricomycotina</taxon>
        <taxon>Dacrymycetes</taxon>
        <taxon>Dacrymycetales</taxon>
        <taxon>Dacrymycetaceae</taxon>
        <taxon>Calocera</taxon>
    </lineage>
</organism>
<proteinExistence type="predicted"/>
<dbReference type="PANTHER" id="PTHR33840">
    <property type="match status" value="1"/>
</dbReference>
<dbReference type="InterPro" id="IPR029058">
    <property type="entry name" value="AB_hydrolase_fold"/>
</dbReference>
<feature type="domain" description="T6SS Phospholipase effector Tle1-like catalytic" evidence="2">
    <location>
        <begin position="28"/>
        <end position="329"/>
    </location>
</feature>
<dbReference type="InterPro" id="IPR018712">
    <property type="entry name" value="Tle1-like_cat"/>
</dbReference>
<gene>
    <name evidence="3" type="ORF">CALVIDRAFT_599948</name>
</gene>
<dbReference type="STRING" id="1330018.A0A167KF36"/>
<sequence length="476" mass="53356">MPVSTPIRQSTYGTMDGVPYVEHNRNPRRLVLCFDGTANLFDETNTNVVRLVSYLKKDDLQEQQVYYQTGVGTYIKPGWMMPMTVQVMQTLDEGFAWDLSSHIIGGYKFLMQNWTPGSKISIFGFSRGAYTARALAGMLHKVGLLSRGNEEQIPFAFKMYQNQAGAGWDMSDGFKNTFCHYVRVDFLGVWDTVASVGVFNAKDLPFSASDHDIRVFRHAISLDERRCKFKANLWQQPFIPPNSDTVGGNTDGPKALSYHPLNGHGAHDSIAEEQDDAGSVDMFFEEHNGRTDVEEVWFSGGHGDVGGGNVKNKTRSSANRIPLTWMIREIVLANTGIVFDEAALSRDGISLPVPNPALTATGKNADGSMETETVLAPENYISKLDGRYSEDALAPTSDQLVLKWAWWILEIMPFTYRIQSKKGGPDQWKLSPWPNNGGPRATPDGRMKVHISVRERMEKGNYQPKVKWTQEPEWVN</sequence>
<dbReference type="AlphaFoldDB" id="A0A167KF36"/>
<evidence type="ECO:0000256" key="1">
    <source>
        <dbReference type="SAM" id="MobiDB-lite"/>
    </source>
</evidence>
<evidence type="ECO:0000313" key="4">
    <source>
        <dbReference type="Proteomes" id="UP000076738"/>
    </source>
</evidence>
<accession>A0A167KF36</accession>
<evidence type="ECO:0000313" key="3">
    <source>
        <dbReference type="EMBL" id="KZO94580.1"/>
    </source>
</evidence>
<dbReference type="EMBL" id="KV417294">
    <property type="protein sequence ID" value="KZO94580.1"/>
    <property type="molecule type" value="Genomic_DNA"/>
</dbReference>